<dbReference type="Proteomes" id="UP000095282">
    <property type="component" value="Unplaced"/>
</dbReference>
<dbReference type="WBParaSite" id="Csp11.Scaffold630.g20255.t1">
    <property type="protein sequence ID" value="Csp11.Scaffold630.g20255.t1"/>
    <property type="gene ID" value="Csp11.Scaffold630.g20255"/>
</dbReference>
<organism evidence="1 2">
    <name type="scientific">Caenorhabditis tropicalis</name>
    <dbReference type="NCBI Taxonomy" id="1561998"/>
    <lineage>
        <taxon>Eukaryota</taxon>
        <taxon>Metazoa</taxon>
        <taxon>Ecdysozoa</taxon>
        <taxon>Nematoda</taxon>
        <taxon>Chromadorea</taxon>
        <taxon>Rhabditida</taxon>
        <taxon>Rhabditina</taxon>
        <taxon>Rhabditomorpha</taxon>
        <taxon>Rhabditoidea</taxon>
        <taxon>Rhabditidae</taxon>
        <taxon>Peloderinae</taxon>
        <taxon>Caenorhabditis</taxon>
    </lineage>
</organism>
<proteinExistence type="predicted"/>
<protein>
    <submittedName>
        <fullName evidence="2">Type II toxin-antitoxin system HipA family toxin</fullName>
    </submittedName>
</protein>
<dbReference type="AlphaFoldDB" id="A0A1I7UX97"/>
<accession>A0A1I7UX97</accession>
<name>A0A1I7UX97_9PELO</name>
<evidence type="ECO:0000313" key="2">
    <source>
        <dbReference type="WBParaSite" id="Csp11.Scaffold630.g20255.t1"/>
    </source>
</evidence>
<evidence type="ECO:0000313" key="1">
    <source>
        <dbReference type="Proteomes" id="UP000095282"/>
    </source>
</evidence>
<sequence>MHVDLSDNPFIAFLECDVHGGIEPYRSIQNAFSYQVQMVSRSFQSANLDEPVLSILLYKCITETVPHEYRHHFAEINRNSLLADLNRVDELAYQQTLTISELIHQGTRFFKEAISGFYII</sequence>
<reference evidence="2" key="1">
    <citation type="submission" date="2016-11" db="UniProtKB">
        <authorList>
            <consortium name="WormBaseParasite"/>
        </authorList>
    </citation>
    <scope>IDENTIFICATION</scope>
</reference>
<dbReference type="eggNOG" id="ENOG502TGDJ">
    <property type="taxonomic scope" value="Eukaryota"/>
</dbReference>
<keyword evidence="1" id="KW-1185">Reference proteome</keyword>